<dbReference type="Pfam" id="PF13365">
    <property type="entry name" value="Trypsin_2"/>
    <property type="match status" value="1"/>
</dbReference>
<dbReference type="SUPFAM" id="SSF50156">
    <property type="entry name" value="PDZ domain-like"/>
    <property type="match status" value="2"/>
</dbReference>
<proteinExistence type="predicted"/>
<gene>
    <name evidence="3" type="ORF">LPJ53_004385</name>
</gene>
<evidence type="ECO:0000313" key="3">
    <source>
        <dbReference type="EMBL" id="KAJ1721055.1"/>
    </source>
</evidence>
<dbReference type="OrthoDB" id="4217619at2759"/>
<dbReference type="EMBL" id="JANBOJ010000202">
    <property type="protein sequence ID" value="KAJ1721055.1"/>
    <property type="molecule type" value="Genomic_DNA"/>
</dbReference>
<sequence>MPASETSDTKAANGSTTTPAFSWDTIQDRLRESIVSIQCNRAMSFDTESAGCTNATGFVIDAEQGIILSNRHVMGAGPSYHKGVFFNNTEVFLQSLYYDPVHDFAFFRYDPTELTAFTPKAITLSPERAFSGLQFRLVGNDSNEKMSVHSGELSQLDRNPPDYCHGYNDYNTFYFQASTTSKGGSSGSPVVDIEGHAVALNAGSNKSSLSCFLLPLQRVVYAFGYVQRGEIPPRGTMQTTFKHITHVQAEKFGLSVITAASEGARTDGVTGFLTVDKILPDGPADGILQVGDIVISMDGRPIAEFWEMSDVVDAAVGHAVEIKLYREKGFKTVSVPVQDLYAITPSRVLRIGGTLLHDLSFQKAIRASAPINGVYIATDFNGFVGSSFNNTYHVIIAVNGTPTPNLEALMGVLAGVGRDEAIVLTIKNLHDLRNEVMFVARHPSVSLPNLLFTRSLSTGFWLPEPFTGMSAAAASGEPRLAVDSPKPPPCAGDSSAFSELFAQSTVAIDAYAICPADNYNFVRTHGSGVVLDKARGIVLCSAENAKNPTAMYSITFGGLVRVAAVLAYTHPLHPISFLKYDPSALADDAYGDVPVASLDIFRGSSDRLDIGAGVTVYMTNSDDGQRIMPATVLSRSTAGDTTCYWCLHKRFFRSEVFLLTPATNVGRNGIGIVCDAENNIRGIWVKPPTCHHQNMQGKDTIGLDISLVQPALESLQIDSSSSNRDDIVRVLDVEYSEKWLSVARVYGVSEEHIRNLAYGPDPQTQVFMVTKILHRRAPDVPTLEVGDIVLSVDGKIVRHMNDLACHYSRDSVDLTIVRNRKELSIQIPTTRLSGKSTDHVVCWSGTFMQKPWTRVLERANRIPSEVFTFSTISGSPVHAELNKGGFFVIAIDEQQIKTMDDVLRVIEEIKSDDAVREFRDNVSNKQGYSSGKMPGRDVVVRGVTLAGQELVGTIRTNDHYFPAWQIRRHAEAGDFWTMSAI</sequence>
<keyword evidence="4" id="KW-1185">Reference proteome</keyword>
<organism evidence="3 4">
    <name type="scientific">Coemansia erecta</name>
    <dbReference type="NCBI Taxonomy" id="147472"/>
    <lineage>
        <taxon>Eukaryota</taxon>
        <taxon>Fungi</taxon>
        <taxon>Fungi incertae sedis</taxon>
        <taxon>Zoopagomycota</taxon>
        <taxon>Kickxellomycotina</taxon>
        <taxon>Kickxellomycetes</taxon>
        <taxon>Kickxellales</taxon>
        <taxon>Kickxellaceae</taxon>
        <taxon>Coemansia</taxon>
    </lineage>
</organism>
<dbReference type="SUPFAM" id="SSF50494">
    <property type="entry name" value="Trypsin-like serine proteases"/>
    <property type="match status" value="2"/>
</dbReference>
<dbReference type="InterPro" id="IPR025926">
    <property type="entry name" value="PDZ-like_dom"/>
</dbReference>
<dbReference type="Gene3D" id="2.40.10.120">
    <property type="match status" value="1"/>
</dbReference>
<dbReference type="Gene3D" id="2.30.42.10">
    <property type="match status" value="2"/>
</dbReference>
<dbReference type="PANTHER" id="PTHR46366">
    <property type="entry name" value="PRO-APOPTOTIC SERINE PROTEASE NMA111"/>
    <property type="match status" value="1"/>
</dbReference>
<reference evidence="3" key="1">
    <citation type="submission" date="2022-07" db="EMBL/GenBank/DDBJ databases">
        <title>Phylogenomic reconstructions and comparative analyses of Kickxellomycotina fungi.</title>
        <authorList>
            <person name="Reynolds N.K."/>
            <person name="Stajich J.E."/>
            <person name="Barry K."/>
            <person name="Grigoriev I.V."/>
            <person name="Crous P."/>
            <person name="Smith M.E."/>
        </authorList>
    </citation>
    <scope>NUCLEOTIDE SEQUENCE</scope>
    <source>
        <strain evidence="3">NBRC 32514</strain>
    </source>
</reference>
<dbReference type="SMART" id="SM00228">
    <property type="entry name" value="PDZ"/>
    <property type="match status" value="2"/>
</dbReference>
<accession>A0A9W7XXW8</accession>
<dbReference type="Pfam" id="PF00595">
    <property type="entry name" value="PDZ"/>
    <property type="match status" value="1"/>
</dbReference>
<dbReference type="InterPro" id="IPR009003">
    <property type="entry name" value="Peptidase_S1_PA"/>
</dbReference>
<protein>
    <recommendedName>
        <fullName evidence="2">PDZ domain-containing protein</fullName>
    </recommendedName>
</protein>
<evidence type="ECO:0000313" key="4">
    <source>
        <dbReference type="Proteomes" id="UP001149813"/>
    </source>
</evidence>
<dbReference type="InterPro" id="IPR001478">
    <property type="entry name" value="PDZ"/>
</dbReference>
<dbReference type="PANTHER" id="PTHR46366:SF1">
    <property type="entry name" value="PDZ DOMAIN-CONTAINING PROTEIN C1685.05"/>
    <property type="match status" value="1"/>
</dbReference>
<dbReference type="PROSITE" id="PS50106">
    <property type="entry name" value="PDZ"/>
    <property type="match status" value="1"/>
</dbReference>
<dbReference type="AlphaFoldDB" id="A0A9W7XXW8"/>
<evidence type="ECO:0000256" key="1">
    <source>
        <dbReference type="SAM" id="MobiDB-lite"/>
    </source>
</evidence>
<dbReference type="Pfam" id="PF12812">
    <property type="entry name" value="PDZ_1"/>
    <property type="match status" value="1"/>
</dbReference>
<dbReference type="InterPro" id="IPR036034">
    <property type="entry name" value="PDZ_sf"/>
</dbReference>
<dbReference type="Proteomes" id="UP001149813">
    <property type="component" value="Unassembled WGS sequence"/>
</dbReference>
<feature type="region of interest" description="Disordered" evidence="1">
    <location>
        <begin position="1"/>
        <end position="20"/>
    </location>
</feature>
<comment type="caution">
    <text evidence="3">The sequence shown here is derived from an EMBL/GenBank/DDBJ whole genome shotgun (WGS) entry which is preliminary data.</text>
</comment>
<feature type="domain" description="PDZ" evidence="2">
    <location>
        <begin position="252"/>
        <end position="302"/>
    </location>
</feature>
<evidence type="ECO:0000259" key="2">
    <source>
        <dbReference type="PROSITE" id="PS50106"/>
    </source>
</evidence>
<name>A0A9W7XXW8_9FUNG</name>